<dbReference type="Gene3D" id="2.40.170.20">
    <property type="entry name" value="TonB-dependent receptor, beta-barrel domain"/>
    <property type="match status" value="1"/>
</dbReference>
<dbReference type="Pfam" id="PF13620">
    <property type="entry name" value="CarboxypepD_reg"/>
    <property type="match status" value="1"/>
</dbReference>
<keyword evidence="4" id="KW-0732">Signal</keyword>
<comment type="subcellular location">
    <subcellularLocation>
        <location evidence="1">Cell outer membrane</location>
    </subcellularLocation>
</comment>
<comment type="caution">
    <text evidence="6">The sequence shown here is derived from an EMBL/GenBank/DDBJ whole genome shotgun (WGS) entry which is preliminary data.</text>
</comment>
<evidence type="ECO:0000259" key="5">
    <source>
        <dbReference type="Pfam" id="PF14905"/>
    </source>
</evidence>
<keyword evidence="6" id="KW-0121">Carboxypeptidase</keyword>
<dbReference type="InterPro" id="IPR013784">
    <property type="entry name" value="Carb-bd-like_fold"/>
</dbReference>
<protein>
    <submittedName>
        <fullName evidence="6">Carboxypeptidase family protein</fullName>
    </submittedName>
</protein>
<dbReference type="Gene3D" id="2.60.40.1120">
    <property type="entry name" value="Carboxypeptidase-like, regulatory domain"/>
    <property type="match status" value="1"/>
</dbReference>
<dbReference type="AlphaFoldDB" id="A0A4V3D1G6"/>
<keyword evidence="7" id="KW-1185">Reference proteome</keyword>
<accession>A0A4V3D1G6</accession>
<proteinExistence type="predicted"/>
<evidence type="ECO:0000313" key="6">
    <source>
        <dbReference type="EMBL" id="TDQ11113.1"/>
    </source>
</evidence>
<dbReference type="OrthoDB" id="1086219at2"/>
<organism evidence="6 7">
    <name type="scientific">Pedobacter metabolipauper</name>
    <dbReference type="NCBI Taxonomy" id="425513"/>
    <lineage>
        <taxon>Bacteria</taxon>
        <taxon>Pseudomonadati</taxon>
        <taxon>Bacteroidota</taxon>
        <taxon>Sphingobacteriia</taxon>
        <taxon>Sphingobacteriales</taxon>
        <taxon>Sphingobacteriaceae</taxon>
        <taxon>Pedobacter</taxon>
    </lineage>
</organism>
<sequence>MFLRVPFLFLLLFASTLASAQKASIKGIVTDTLLQRKLANSSILLIRSADSVLVRTARTNTEGRFELNNLTKGDYKVLVTYPKMADYIRNVSLSDSTAIHLGKIIMELKAKLLKEVIIKAKKPVQLKGDTLVFQADSFAVRPNANLQELLKRLPGFIIDKNGRIKSQGKEIRTVLVDGDEFFGDDPLLATKYLKANAVEEVQVYDRKSKYADLSGIDDGVRNKTINIKLKEDAKNGYLSALDANAGSPDFKDYGGMLGVFKNKLKAALFGSFSNLNNESRINNSVRKLKGEEYDAIEVGDDGSSILYAYGVEDDDDDNAPTGGLPENLNLGAHLSNRFNNNKMAIKSNFKSFDYNNINTSTTNTKELLPNGAIFFSSGRNQAHSHSTGESLRGSYSYALDSLSALKISFGLKQTRVNTDAFTLDDTKNGAGLFISQNNQSTIGSGKGETYNGNINWSRRFNKKGRTLSIDIQPERQLADNTEQNINRTKYFDDNGDLKNAEYINLQKENFSGQNSIAARISYTEPLAKNWTMEAGYSFKTMATTSYRFVSDNGIRKIDSLSNNFKFINFSNVGKMVFQYKVRDFSISTGMEATQTNFELRDLDSQIDFERNYLNLAPNANLFYKLNANSSISVNYNGFMMQPGITQLQPVRQLNNPLYQIIGNSSLRPSFSNNFGLSYNSYQFKSDEYISGYFNYGFTNNAIVNTEIVDDFNKRIFSFTNLDGNNTTSGSIYYSKGFAKLNLRMGFDLGFNNSNNIAIINFTKNKIRNTQYNLRTTFNYYTAYIDLSYSPSATFLNGRSSIGDINDGNSLMHDHEFSGTIQLPYRLEFNTTVSLSFRPANASFDRDLNIAIWNSYLSTKLLKSESLEIKVSVTDILNQKIGYSRFVGGNIITENTFSYIPRYILIGVNWNLSGNFMRKSGKNGK</sequence>
<dbReference type="Pfam" id="PF14905">
    <property type="entry name" value="OMP_b-brl_3"/>
    <property type="match status" value="1"/>
</dbReference>
<dbReference type="InterPro" id="IPR036942">
    <property type="entry name" value="Beta-barrel_TonB_sf"/>
</dbReference>
<feature type="domain" description="Outer membrane protein beta-barrel" evidence="5">
    <location>
        <begin position="458"/>
        <end position="909"/>
    </location>
</feature>
<dbReference type="GO" id="GO:0004180">
    <property type="term" value="F:carboxypeptidase activity"/>
    <property type="evidence" value="ECO:0007669"/>
    <property type="project" value="UniProtKB-KW"/>
</dbReference>
<feature type="chain" id="PRO_5020468306" evidence="4">
    <location>
        <begin position="21"/>
        <end position="924"/>
    </location>
</feature>
<dbReference type="RefSeq" id="WP_133574216.1">
    <property type="nucleotide sequence ID" value="NZ_SNYC01000003.1"/>
</dbReference>
<keyword evidence="6" id="KW-0645">Protease</keyword>
<evidence type="ECO:0000256" key="4">
    <source>
        <dbReference type="SAM" id="SignalP"/>
    </source>
</evidence>
<evidence type="ECO:0000256" key="1">
    <source>
        <dbReference type="ARBA" id="ARBA00004442"/>
    </source>
</evidence>
<keyword evidence="2" id="KW-0472">Membrane</keyword>
<reference evidence="6 7" key="1">
    <citation type="submission" date="2019-03" db="EMBL/GenBank/DDBJ databases">
        <title>Genomic Encyclopedia of Archaeal and Bacterial Type Strains, Phase II (KMG-II): from individual species to whole genera.</title>
        <authorList>
            <person name="Goeker M."/>
        </authorList>
    </citation>
    <scope>NUCLEOTIDE SEQUENCE [LARGE SCALE GENOMIC DNA]</scope>
    <source>
        <strain evidence="6 7">DSM 19035</strain>
    </source>
</reference>
<name>A0A4V3D1G6_9SPHI</name>
<dbReference type="GO" id="GO:0009279">
    <property type="term" value="C:cell outer membrane"/>
    <property type="evidence" value="ECO:0007669"/>
    <property type="project" value="UniProtKB-SubCell"/>
</dbReference>
<gene>
    <name evidence="6" type="ORF">ATK78_0228</name>
</gene>
<feature type="signal peptide" evidence="4">
    <location>
        <begin position="1"/>
        <end position="20"/>
    </location>
</feature>
<dbReference type="SUPFAM" id="SSF49452">
    <property type="entry name" value="Starch-binding domain-like"/>
    <property type="match status" value="1"/>
</dbReference>
<evidence type="ECO:0000256" key="2">
    <source>
        <dbReference type="ARBA" id="ARBA00023136"/>
    </source>
</evidence>
<keyword evidence="6" id="KW-0378">Hydrolase</keyword>
<evidence type="ECO:0000256" key="3">
    <source>
        <dbReference type="ARBA" id="ARBA00023237"/>
    </source>
</evidence>
<dbReference type="EMBL" id="SNYC01000003">
    <property type="protein sequence ID" value="TDQ11113.1"/>
    <property type="molecule type" value="Genomic_DNA"/>
</dbReference>
<dbReference type="GO" id="GO:0030246">
    <property type="term" value="F:carbohydrate binding"/>
    <property type="evidence" value="ECO:0007669"/>
    <property type="project" value="InterPro"/>
</dbReference>
<dbReference type="Proteomes" id="UP000295620">
    <property type="component" value="Unassembled WGS sequence"/>
</dbReference>
<dbReference type="InterPro" id="IPR041700">
    <property type="entry name" value="OMP_b-brl_3"/>
</dbReference>
<evidence type="ECO:0000313" key="7">
    <source>
        <dbReference type="Proteomes" id="UP000295620"/>
    </source>
</evidence>
<keyword evidence="3" id="KW-0998">Cell outer membrane</keyword>
<dbReference type="SUPFAM" id="SSF56935">
    <property type="entry name" value="Porins"/>
    <property type="match status" value="1"/>
</dbReference>